<comment type="caution">
    <text evidence="1">The sequence shown here is derived from an EMBL/GenBank/DDBJ whole genome shotgun (WGS) entry which is preliminary data.</text>
</comment>
<organism evidence="1 2">
    <name type="scientific">Ramazzottius varieornatus</name>
    <name type="common">Water bear</name>
    <name type="synonym">Tardigrade</name>
    <dbReference type="NCBI Taxonomy" id="947166"/>
    <lineage>
        <taxon>Eukaryota</taxon>
        <taxon>Metazoa</taxon>
        <taxon>Ecdysozoa</taxon>
        <taxon>Tardigrada</taxon>
        <taxon>Eutardigrada</taxon>
        <taxon>Parachela</taxon>
        <taxon>Hypsibioidea</taxon>
        <taxon>Ramazzottiidae</taxon>
        <taxon>Ramazzottius</taxon>
    </lineage>
</organism>
<accession>A0A1D1W3D8</accession>
<reference evidence="1 2" key="1">
    <citation type="journal article" date="2016" name="Nat. Commun.">
        <title>Extremotolerant tardigrade genome and improved radiotolerance of human cultured cells by tardigrade-unique protein.</title>
        <authorList>
            <person name="Hashimoto T."/>
            <person name="Horikawa D.D."/>
            <person name="Saito Y."/>
            <person name="Kuwahara H."/>
            <person name="Kozuka-Hata H."/>
            <person name="Shin-I T."/>
            <person name="Minakuchi Y."/>
            <person name="Ohishi K."/>
            <person name="Motoyama A."/>
            <person name="Aizu T."/>
            <person name="Enomoto A."/>
            <person name="Kondo K."/>
            <person name="Tanaka S."/>
            <person name="Hara Y."/>
            <person name="Koshikawa S."/>
            <person name="Sagara H."/>
            <person name="Miura T."/>
            <person name="Yokobori S."/>
            <person name="Miyagawa K."/>
            <person name="Suzuki Y."/>
            <person name="Kubo T."/>
            <person name="Oyama M."/>
            <person name="Kohara Y."/>
            <person name="Fujiyama A."/>
            <person name="Arakawa K."/>
            <person name="Katayama T."/>
            <person name="Toyoda A."/>
            <person name="Kunieda T."/>
        </authorList>
    </citation>
    <scope>NUCLEOTIDE SEQUENCE [LARGE SCALE GENOMIC DNA]</scope>
    <source>
        <strain evidence="1 2">YOKOZUNA-1</strain>
    </source>
</reference>
<proteinExistence type="predicted"/>
<dbReference type="AlphaFoldDB" id="A0A1D1W3D8"/>
<sequence length="40" mass="4863">MRFIGVDYYMCLCEEYPAVSIDQVCFVFMRKFGTVRYFAY</sequence>
<evidence type="ECO:0000313" key="2">
    <source>
        <dbReference type="Proteomes" id="UP000186922"/>
    </source>
</evidence>
<name>A0A1D1W3D8_RAMVA</name>
<gene>
    <name evidence="1" type="primary">RvY_15954-1</name>
    <name evidence="1" type="synonym">RvY_15954.1</name>
    <name evidence="1" type="ORF">RvY_15954</name>
</gene>
<protein>
    <submittedName>
        <fullName evidence="1">Uncharacterized protein</fullName>
    </submittedName>
</protein>
<evidence type="ECO:0000313" key="1">
    <source>
        <dbReference type="EMBL" id="GAV05894.1"/>
    </source>
</evidence>
<dbReference type="Proteomes" id="UP000186922">
    <property type="component" value="Unassembled WGS sequence"/>
</dbReference>
<keyword evidence="2" id="KW-1185">Reference proteome</keyword>
<dbReference type="EMBL" id="BDGG01000012">
    <property type="protein sequence ID" value="GAV05894.1"/>
    <property type="molecule type" value="Genomic_DNA"/>
</dbReference>